<comment type="caution">
    <text evidence="4">The sequence shown here is derived from an EMBL/GenBank/DDBJ whole genome shotgun (WGS) entry which is preliminary data.</text>
</comment>
<gene>
    <name evidence="4" type="ORF">IE877_08940</name>
</gene>
<name>A0ABR9CYS2_9GAMM</name>
<evidence type="ECO:0000313" key="5">
    <source>
        <dbReference type="Proteomes" id="UP000652176"/>
    </source>
</evidence>
<feature type="region of interest" description="Disordered" evidence="2">
    <location>
        <begin position="1953"/>
        <end position="2011"/>
    </location>
</feature>
<dbReference type="NCBIfam" id="TIGR02601">
    <property type="entry name" value="autotrns_rpt"/>
    <property type="match status" value="5"/>
</dbReference>
<sequence>MFSSATAATNDSGQTFSGMTLTVTHVSDTTEYLNIGGTDVALTNGNSGTIAGIGSYSVAVATGTATVTLSAMTRDNTQMGTLINSITYRDSSQAPTTASNRVVTITGITDSGSSSNTASPNIAATVTVAAVNDAPTGLGNLTLTAVNEDTASPSGAAISSLTGLSFSDPDAGSASLGGVAVVGNTANSGTQGVWQYSTNAGTNWFDIGTVADDSTALALSAATLVRFVPVADYNGTPTALTVRALDNTNATGYSTTAGTEARVTLNASVNGGTTAISTNTNTIGTSITAVNDVPVRTAGSLSAITVNEDSANATAVTLGLSSVTYAPGGGTDESGQTLTYTITAIPAFVTLYKSDGTTQVSVSGTVTASELQGLKYKTVADGNGTGNITWTVVDSGGTANTGVNTLTEDLSMTVTSVNDAPTLTATTSTPTYTETGAAVSVFSASALSTVEAGQTIDQVVFTVSGLADGASEIIVINGTDVALTNGTSGNTATNTIAYTVSVTGTTATVTLTKSDTAANWQGYVNAFTYKDTGTGAGLTTGNRVVTLTSVKDNGGTASSGVDTTTVSVASTVTVAAINHAPTLSTTTSTPTFTEGGAAASLFSATTVGIGSPDTAQTITQLVLTVTNVTDGASEILSVDGSDVTLANATSVTTTTNSMTAGVAVAGSTATVTISKAGGISAAAMQTLVNGLTYKNSSSNPSVGSSRVVTLTQVKDNGGTTGGGVDTTTLSSASTVSLVAVNNAPTNIVLSAASVSTFDSGNVTVGTLTPADVDNTAWTYTITAVKDPSNNAVTNTNGAVFDLGAAGSSSAASAATATLRAVSPSSLTTGNYTITVQVDDGGTSGTYSKDFIVTVDSSLVVDVTAIDSNAPTGVYATDSTDNGGLDLKEALNFANNASGPITIRFKDTLNGTITLPGNLTVRDGVTLKMDSDTDSRTLIISTNGFVLAGALTGDVGTGDTLTINSDLTDDGSVTSSLTKTGAGTLVLGGTNNTSTGGATGIGINTISLTAGTLSVGADANLGTGTLTLNGGIFNVNNAGTIDNAITLGASNGTINVTNGVSTLSGNITGTGSLIKTGGQLLTLSGTNDYSGGTTISGANGVSVAGSANLGTGSVTLNTKLTVTSATTISNAITVNNDAAIISNANAVTLSGVLSGSNTLTKAGAGTLTLSGSNTHTGAVTVSAGGLTLTGGSSIGDSSAVTLDSGTTLTLNGGNETIGSLAGDGNVILSYRLTAGGDNSSTVFSGAISSTNTSGLTKTGSGTLTLTGSNIYTGSTSVLAGTLIADRVGGALADTTAVSVASGATFTAWTDETIGSIAGAGNVSLNSGTLTVGGDGTSTELSGVISGDGDLQKTGSGTFALSGSNTYTGSTTVSAGTLEAKNAAALGTIGVGTTVSSGAALAIQGGITLAETLTLSGSGLSGTGALVNVSGINTLSAGVTLGADSGIGTTAGSLTLSGSVSGGFALSKLGSSTLIMSATSNYTGVTTVSAGTLLVTGSLGATSGLSVASGATLAGTGSIFAASSSNNLTINSGATLAPGVAGTNNGIGRLTVNGNLRLSGGLEAELAGAGGVGGTDFDQVVVNGIVSLNGGSLSVARVGGYTAINGASYRLIDNDSTDAVTGATGIFGSVAEGGNLTSNGDIYSVSYASGTGNDVVLTTVVPITINVNGAPTGDVTISGVAIVGETLSVSNTLADADGLGSIVYTWKDGNGNILGTGPSLVLALEYLDKTIIVTASYTDGLGKVETVSSTATVAVTSGNTTNATQTVEFNTGSTGGFSGGSFTTGSQIPSNLIQPINAGLGLGSNGGAGGLSTSPGGGSGFSAGGLSGAVGGGFGGSLGGGSGGFGPSIFSSSFSDAGMSSTGTQTTSLQMEAQLDGGSSNNFTVPAEALLGLDTSTGVSFQAAQADGASLPAWVRFDSATGRLSLNEGSGERTVVKITATDGRGNQTVITVVLEPQQPGQRQNSEGRPGGQEGQGGGQGRPNQGRPTGGEPRAQLGKIPLSAQLRGFGAQGTQQDADALLENLARVFAEPRDAA</sequence>
<proteinExistence type="predicted"/>
<protein>
    <submittedName>
        <fullName evidence="4">Autotransporter-associated beta strand repeat-containing protein</fullName>
    </submittedName>
</protein>
<dbReference type="SMART" id="SM00736">
    <property type="entry name" value="CADG"/>
    <property type="match status" value="1"/>
</dbReference>
<feature type="domain" description="Dystroglycan-type cadherin-like" evidence="3">
    <location>
        <begin position="1860"/>
        <end position="1961"/>
    </location>
</feature>
<dbReference type="EMBL" id="JACXSS010000001">
    <property type="protein sequence ID" value="MBD9356012.1"/>
    <property type="molecule type" value="Genomic_DNA"/>
</dbReference>
<dbReference type="InterPro" id="IPR011050">
    <property type="entry name" value="Pectin_lyase_fold/virulence"/>
</dbReference>
<feature type="compositionally biased region" description="Low complexity" evidence="2">
    <location>
        <begin position="1979"/>
        <end position="1988"/>
    </location>
</feature>
<dbReference type="InterPro" id="IPR015919">
    <property type="entry name" value="Cadherin-like_sf"/>
</dbReference>
<dbReference type="SUPFAM" id="SSF51126">
    <property type="entry name" value="Pectin lyase-like"/>
    <property type="match status" value="3"/>
</dbReference>
<dbReference type="InterPro" id="IPR013783">
    <property type="entry name" value="Ig-like_fold"/>
</dbReference>
<evidence type="ECO:0000313" key="4">
    <source>
        <dbReference type="EMBL" id="MBD9356012.1"/>
    </source>
</evidence>
<evidence type="ECO:0000256" key="1">
    <source>
        <dbReference type="ARBA" id="ARBA00022729"/>
    </source>
</evidence>
<organism evidence="4 5">
    <name type="scientific">Methylomonas albis</name>
    <dbReference type="NCBI Taxonomy" id="1854563"/>
    <lineage>
        <taxon>Bacteria</taxon>
        <taxon>Pseudomonadati</taxon>
        <taxon>Pseudomonadota</taxon>
        <taxon>Gammaproteobacteria</taxon>
        <taxon>Methylococcales</taxon>
        <taxon>Methylococcaceae</taxon>
        <taxon>Methylomonas</taxon>
    </lineage>
</organism>
<reference evidence="4 5" key="1">
    <citation type="submission" date="2020-09" db="EMBL/GenBank/DDBJ databases">
        <title>Methylomonas albis sp. nov. and Methylomonas fluvii sp. nov.: Two cold-adapted methanotrophs from the River Elbe and an amended description of Methylovulum psychrotolerans strain Eb1.</title>
        <authorList>
            <person name="Bussmann I.K."/>
            <person name="Klings K.-W."/>
            <person name="Warnstedt J."/>
            <person name="Hoppert M."/>
            <person name="Saborowski A."/>
            <person name="Horn F."/>
            <person name="Liebner S."/>
        </authorList>
    </citation>
    <scope>NUCLEOTIDE SEQUENCE [LARGE SCALE GENOMIC DNA]</scope>
    <source>
        <strain evidence="4 5">EbA</strain>
    </source>
</reference>
<keyword evidence="1" id="KW-0732">Signal</keyword>
<dbReference type="Gene3D" id="2.60.40.10">
    <property type="entry name" value="Immunoglobulins"/>
    <property type="match status" value="1"/>
</dbReference>
<dbReference type="InterPro" id="IPR006644">
    <property type="entry name" value="Cadg"/>
</dbReference>
<feature type="compositionally biased region" description="Gly residues" evidence="2">
    <location>
        <begin position="1966"/>
        <end position="1978"/>
    </location>
</feature>
<keyword evidence="5" id="KW-1185">Reference proteome</keyword>
<dbReference type="Pfam" id="PF12951">
    <property type="entry name" value="PATR"/>
    <property type="match status" value="6"/>
</dbReference>
<evidence type="ECO:0000256" key="2">
    <source>
        <dbReference type="SAM" id="MobiDB-lite"/>
    </source>
</evidence>
<accession>A0ABR9CYS2</accession>
<dbReference type="Proteomes" id="UP000652176">
    <property type="component" value="Unassembled WGS sequence"/>
</dbReference>
<dbReference type="SUPFAM" id="SSF49313">
    <property type="entry name" value="Cadherin-like"/>
    <property type="match status" value="1"/>
</dbReference>
<evidence type="ECO:0000259" key="3">
    <source>
        <dbReference type="SMART" id="SM00736"/>
    </source>
</evidence>
<dbReference type="InterPro" id="IPR013425">
    <property type="entry name" value="Autotrns_rpt"/>
</dbReference>
<dbReference type="RefSeq" id="WP_192374406.1">
    <property type="nucleotide sequence ID" value="NZ_CAJHIV010000001.1"/>
</dbReference>